<accession>A0A0H3LM28</accession>
<dbReference type="PROSITE" id="PS50931">
    <property type="entry name" value="HTH_LYSR"/>
    <property type="match status" value="1"/>
</dbReference>
<dbReference type="PANTHER" id="PTHR30537:SF26">
    <property type="entry name" value="GLYCINE CLEAVAGE SYSTEM TRANSCRIPTIONAL ACTIVATOR"/>
    <property type="match status" value="1"/>
</dbReference>
<keyword evidence="3" id="KW-0238">DNA-binding</keyword>
<dbReference type="Gene3D" id="3.40.190.10">
    <property type="entry name" value="Periplasmic binding protein-like II"/>
    <property type="match status" value="2"/>
</dbReference>
<evidence type="ECO:0000256" key="4">
    <source>
        <dbReference type="ARBA" id="ARBA00023163"/>
    </source>
</evidence>
<dbReference type="AlphaFoldDB" id="A0A0H3LM28"/>
<dbReference type="RefSeq" id="WP_003812240.1">
    <property type="nucleotide sequence ID" value="NC_002927.3"/>
</dbReference>
<dbReference type="InterPro" id="IPR000847">
    <property type="entry name" value="LysR_HTH_N"/>
</dbReference>
<proteinExistence type="inferred from homology"/>
<protein>
    <submittedName>
        <fullName evidence="6">LysR-family transcriptional regulator</fullName>
    </submittedName>
</protein>
<dbReference type="FunFam" id="1.10.10.10:FF:000038">
    <property type="entry name" value="Glycine cleavage system transcriptional activator"/>
    <property type="match status" value="1"/>
</dbReference>
<dbReference type="PRINTS" id="PR00039">
    <property type="entry name" value="HTHLYSR"/>
</dbReference>
<evidence type="ECO:0000313" key="6">
    <source>
        <dbReference type="EMBL" id="CAE32885.1"/>
    </source>
</evidence>
<dbReference type="SUPFAM" id="SSF53850">
    <property type="entry name" value="Periplasmic binding protein-like II"/>
    <property type="match status" value="1"/>
</dbReference>
<keyword evidence="4" id="KW-0804">Transcription</keyword>
<evidence type="ECO:0000313" key="7">
    <source>
        <dbReference type="Proteomes" id="UP000001027"/>
    </source>
</evidence>
<organism evidence="6 7">
    <name type="scientific">Bordetella bronchiseptica (strain ATCC BAA-588 / NCTC 13252 / RB50)</name>
    <name type="common">Alcaligenes bronchisepticus</name>
    <dbReference type="NCBI Taxonomy" id="257310"/>
    <lineage>
        <taxon>Bacteria</taxon>
        <taxon>Pseudomonadati</taxon>
        <taxon>Pseudomonadota</taxon>
        <taxon>Betaproteobacteria</taxon>
        <taxon>Burkholderiales</taxon>
        <taxon>Alcaligenaceae</taxon>
        <taxon>Bordetella</taxon>
    </lineage>
</organism>
<evidence type="ECO:0000256" key="2">
    <source>
        <dbReference type="ARBA" id="ARBA00023015"/>
    </source>
</evidence>
<gene>
    <name evidence="6" type="ordered locus">BB2390</name>
</gene>
<evidence type="ECO:0000256" key="1">
    <source>
        <dbReference type="ARBA" id="ARBA00009437"/>
    </source>
</evidence>
<dbReference type="Proteomes" id="UP000001027">
    <property type="component" value="Chromosome"/>
</dbReference>
<dbReference type="InterPro" id="IPR036388">
    <property type="entry name" value="WH-like_DNA-bd_sf"/>
</dbReference>
<evidence type="ECO:0000259" key="5">
    <source>
        <dbReference type="PROSITE" id="PS50931"/>
    </source>
</evidence>
<dbReference type="EMBL" id="BX640444">
    <property type="protein sequence ID" value="CAE32885.1"/>
    <property type="molecule type" value="Genomic_DNA"/>
</dbReference>
<dbReference type="InterPro" id="IPR058163">
    <property type="entry name" value="LysR-type_TF_proteobact-type"/>
</dbReference>
<dbReference type="eggNOG" id="COG0583">
    <property type="taxonomic scope" value="Bacteria"/>
</dbReference>
<dbReference type="SUPFAM" id="SSF46785">
    <property type="entry name" value="Winged helix' DNA-binding domain"/>
    <property type="match status" value="1"/>
</dbReference>
<evidence type="ECO:0000256" key="3">
    <source>
        <dbReference type="ARBA" id="ARBA00023125"/>
    </source>
</evidence>
<dbReference type="KEGG" id="bbr:BB2390"/>
<dbReference type="HOGENOM" id="CLU_039613_37_0_4"/>
<dbReference type="Gene3D" id="1.10.10.10">
    <property type="entry name" value="Winged helix-like DNA-binding domain superfamily/Winged helix DNA-binding domain"/>
    <property type="match status" value="1"/>
</dbReference>
<sequence length="308" mass="33365">MFHDLPLGALRAFEAAARLLSFKGAAAELHVTPTAVSHQIRALEQRLGFALFERLPRGVLLTPKGGRLFQRVHGMLLDLAQTLDALRPRPSTGGLTVSTTHSFAALWLVPRLGRFYQAHPGYEVRLDATSRLVDLLQDASVDVAIRYGGGDRSGRHRGLQAAAVLPERFAVYGAPAAVASAARRRPALISVQWRDSTVYETGWRQWCEAAGVSWLARAAPRSYEEENYALQAAIAGQGLVLASSAMVSDSEARGLLACFRPDISVPGLRYTALSAPGRQRHPPVRAFLDWLAGEFETAAARGRPGLAP</sequence>
<dbReference type="InterPro" id="IPR005119">
    <property type="entry name" value="LysR_subst-bd"/>
</dbReference>
<dbReference type="GO" id="GO:0043565">
    <property type="term" value="F:sequence-specific DNA binding"/>
    <property type="evidence" value="ECO:0007669"/>
    <property type="project" value="TreeGrafter"/>
</dbReference>
<dbReference type="GO" id="GO:0006351">
    <property type="term" value="P:DNA-templated transcription"/>
    <property type="evidence" value="ECO:0007669"/>
    <property type="project" value="TreeGrafter"/>
</dbReference>
<dbReference type="InterPro" id="IPR036390">
    <property type="entry name" value="WH_DNA-bd_sf"/>
</dbReference>
<reference evidence="6 7" key="1">
    <citation type="journal article" date="2003" name="Nat. Genet.">
        <title>Comparative analysis of the genome sequences of Bordetella pertussis, Bordetella parapertussis and Bordetella bronchiseptica.</title>
        <authorList>
            <person name="Parkhill J."/>
            <person name="Sebaihia M."/>
            <person name="Preston A."/>
            <person name="Murphy L.D."/>
            <person name="Thomson N.R."/>
            <person name="Harris D.E."/>
            <person name="Holden M.T.G."/>
            <person name="Churcher C.M."/>
            <person name="Bentley S.D."/>
            <person name="Mungall K.L."/>
            <person name="Cerdeno-Tarraga A.-M."/>
            <person name="Temple L."/>
            <person name="James K.D."/>
            <person name="Harris B."/>
            <person name="Quail M.A."/>
            <person name="Achtman M."/>
            <person name="Atkin R."/>
            <person name="Baker S."/>
            <person name="Basham D."/>
            <person name="Bason N."/>
            <person name="Cherevach I."/>
            <person name="Chillingworth T."/>
            <person name="Collins M."/>
            <person name="Cronin A."/>
            <person name="Davis P."/>
            <person name="Doggett J."/>
            <person name="Feltwell T."/>
            <person name="Goble A."/>
            <person name="Hamlin N."/>
            <person name="Hauser H."/>
            <person name="Holroyd S."/>
            <person name="Jagels K."/>
            <person name="Leather S."/>
            <person name="Moule S."/>
            <person name="Norberczak H."/>
            <person name="O'Neil S."/>
            <person name="Ormond D."/>
            <person name="Price C."/>
            <person name="Rabbinowitsch E."/>
            <person name="Rutter S."/>
            <person name="Sanders M."/>
            <person name="Saunders D."/>
            <person name="Seeger K."/>
            <person name="Sharp S."/>
            <person name="Simmonds M."/>
            <person name="Skelton J."/>
            <person name="Squares R."/>
            <person name="Squares S."/>
            <person name="Stevens K."/>
            <person name="Unwin L."/>
            <person name="Whitehead S."/>
            <person name="Barrell B.G."/>
            <person name="Maskell D.J."/>
        </authorList>
    </citation>
    <scope>NUCLEOTIDE SEQUENCE [LARGE SCALE GENOMIC DNA]</scope>
    <source>
        <strain evidence="6 7">ATCC BAA-588 / NCTC 13252 / RB50</strain>
    </source>
</reference>
<dbReference type="GO" id="GO:0003700">
    <property type="term" value="F:DNA-binding transcription factor activity"/>
    <property type="evidence" value="ECO:0007669"/>
    <property type="project" value="InterPro"/>
</dbReference>
<dbReference type="Pfam" id="PF00126">
    <property type="entry name" value="HTH_1"/>
    <property type="match status" value="1"/>
</dbReference>
<dbReference type="PANTHER" id="PTHR30537">
    <property type="entry name" value="HTH-TYPE TRANSCRIPTIONAL REGULATOR"/>
    <property type="match status" value="1"/>
</dbReference>
<comment type="similarity">
    <text evidence="1">Belongs to the LysR transcriptional regulatory family.</text>
</comment>
<feature type="domain" description="HTH lysR-type" evidence="5">
    <location>
        <begin position="5"/>
        <end position="62"/>
    </location>
</feature>
<dbReference type="Pfam" id="PF03466">
    <property type="entry name" value="LysR_substrate"/>
    <property type="match status" value="1"/>
</dbReference>
<dbReference type="GeneID" id="56478511"/>
<keyword evidence="2" id="KW-0805">Transcription regulation</keyword>
<name>A0A0H3LM28_BORBR</name>